<dbReference type="AlphaFoldDB" id="A0A1R3IEI5"/>
<feature type="non-terminal residue" evidence="1">
    <location>
        <position position="1"/>
    </location>
</feature>
<name>A0A1R3IEI5_COCAP</name>
<protein>
    <submittedName>
        <fullName evidence="1">Uncharacterized protein</fullName>
    </submittedName>
</protein>
<accession>A0A1R3IEI5</accession>
<reference evidence="1 2" key="1">
    <citation type="submission" date="2013-09" db="EMBL/GenBank/DDBJ databases">
        <title>Corchorus capsularis genome sequencing.</title>
        <authorList>
            <person name="Alam M."/>
            <person name="Haque M.S."/>
            <person name="Islam M.S."/>
            <person name="Emdad E.M."/>
            <person name="Islam M.M."/>
            <person name="Ahmed B."/>
            <person name="Halim A."/>
            <person name="Hossen Q.M.M."/>
            <person name="Hossain M.Z."/>
            <person name="Ahmed R."/>
            <person name="Khan M.M."/>
            <person name="Islam R."/>
            <person name="Rashid M.M."/>
            <person name="Khan S.A."/>
            <person name="Rahman M.S."/>
            <person name="Alam M."/>
        </authorList>
    </citation>
    <scope>NUCLEOTIDE SEQUENCE [LARGE SCALE GENOMIC DNA]</scope>
    <source>
        <strain evidence="2">cv. CVL-1</strain>
        <tissue evidence="1">Whole seedling</tissue>
    </source>
</reference>
<gene>
    <name evidence="1" type="ORF">CCACVL1_12662</name>
</gene>
<dbReference type="Proteomes" id="UP000188268">
    <property type="component" value="Unassembled WGS sequence"/>
</dbReference>
<keyword evidence="2" id="KW-1185">Reference proteome</keyword>
<dbReference type="EMBL" id="AWWV01010232">
    <property type="protein sequence ID" value="OMO80980.1"/>
    <property type="molecule type" value="Genomic_DNA"/>
</dbReference>
<evidence type="ECO:0000313" key="2">
    <source>
        <dbReference type="Proteomes" id="UP000188268"/>
    </source>
</evidence>
<proteinExistence type="predicted"/>
<sequence length="33" mass="3702">LKFTFIITTTYFIIVIIYPDQKGCPHTEDVGAG</sequence>
<comment type="caution">
    <text evidence="1">The sequence shown here is derived from an EMBL/GenBank/DDBJ whole genome shotgun (WGS) entry which is preliminary data.</text>
</comment>
<organism evidence="1 2">
    <name type="scientific">Corchorus capsularis</name>
    <name type="common">Jute</name>
    <dbReference type="NCBI Taxonomy" id="210143"/>
    <lineage>
        <taxon>Eukaryota</taxon>
        <taxon>Viridiplantae</taxon>
        <taxon>Streptophyta</taxon>
        <taxon>Embryophyta</taxon>
        <taxon>Tracheophyta</taxon>
        <taxon>Spermatophyta</taxon>
        <taxon>Magnoliopsida</taxon>
        <taxon>eudicotyledons</taxon>
        <taxon>Gunneridae</taxon>
        <taxon>Pentapetalae</taxon>
        <taxon>rosids</taxon>
        <taxon>malvids</taxon>
        <taxon>Malvales</taxon>
        <taxon>Malvaceae</taxon>
        <taxon>Grewioideae</taxon>
        <taxon>Apeibeae</taxon>
        <taxon>Corchorus</taxon>
    </lineage>
</organism>
<evidence type="ECO:0000313" key="1">
    <source>
        <dbReference type="EMBL" id="OMO80980.1"/>
    </source>
</evidence>